<keyword evidence="1" id="KW-0812">Transmembrane</keyword>
<accession>A0A183EH63</accession>
<evidence type="ECO:0000313" key="2">
    <source>
        <dbReference type="EMBL" id="VDN35768.1"/>
    </source>
</evidence>
<dbReference type="WBParaSite" id="GPUH_0002032901-mRNA-1">
    <property type="protein sequence ID" value="GPUH_0002032901-mRNA-1"/>
    <property type="gene ID" value="GPUH_0002032901"/>
</dbReference>
<reference evidence="2 3" key="2">
    <citation type="submission" date="2018-11" db="EMBL/GenBank/DDBJ databases">
        <authorList>
            <consortium name="Pathogen Informatics"/>
        </authorList>
    </citation>
    <scope>NUCLEOTIDE SEQUENCE [LARGE SCALE GENOMIC DNA]</scope>
</reference>
<sequence length="148" mass="16132">MNSSSSLSALQSNVQGECARNAVVLTDINYSYGSINWFYDIAQGLCRKMQAELSDEYMQQLADITKLNSTDSLQSSAGYFLKKQKNPSKVVLGTFVILLVIALAVILAAVITYSESVSYTVSNVDNIDKSIEGVSNGNFLNFFGDLAF</sequence>
<evidence type="ECO:0000256" key="1">
    <source>
        <dbReference type="SAM" id="Phobius"/>
    </source>
</evidence>
<keyword evidence="1" id="KW-0472">Membrane</keyword>
<evidence type="ECO:0000313" key="3">
    <source>
        <dbReference type="Proteomes" id="UP000271098"/>
    </source>
</evidence>
<protein>
    <submittedName>
        <fullName evidence="4">C-type lectin domain-containing protein</fullName>
    </submittedName>
</protein>
<keyword evidence="3" id="KW-1185">Reference proteome</keyword>
<evidence type="ECO:0000313" key="4">
    <source>
        <dbReference type="WBParaSite" id="GPUH_0002032901-mRNA-1"/>
    </source>
</evidence>
<dbReference type="AlphaFoldDB" id="A0A183EH63"/>
<organism evidence="4">
    <name type="scientific">Gongylonema pulchrum</name>
    <dbReference type="NCBI Taxonomy" id="637853"/>
    <lineage>
        <taxon>Eukaryota</taxon>
        <taxon>Metazoa</taxon>
        <taxon>Ecdysozoa</taxon>
        <taxon>Nematoda</taxon>
        <taxon>Chromadorea</taxon>
        <taxon>Rhabditida</taxon>
        <taxon>Spirurina</taxon>
        <taxon>Spiruromorpha</taxon>
        <taxon>Spiruroidea</taxon>
        <taxon>Gongylonematidae</taxon>
        <taxon>Gongylonema</taxon>
    </lineage>
</organism>
<proteinExistence type="predicted"/>
<feature type="transmembrane region" description="Helical" evidence="1">
    <location>
        <begin position="90"/>
        <end position="113"/>
    </location>
</feature>
<dbReference type="Proteomes" id="UP000271098">
    <property type="component" value="Unassembled WGS sequence"/>
</dbReference>
<gene>
    <name evidence="2" type="ORF">GPUH_LOCUS20305</name>
</gene>
<keyword evidence="1" id="KW-1133">Transmembrane helix</keyword>
<reference evidence="4" key="1">
    <citation type="submission" date="2016-06" db="UniProtKB">
        <authorList>
            <consortium name="WormBaseParasite"/>
        </authorList>
    </citation>
    <scope>IDENTIFICATION</scope>
</reference>
<name>A0A183EH63_9BILA</name>
<dbReference type="EMBL" id="UYRT01090174">
    <property type="protein sequence ID" value="VDN35768.1"/>
    <property type="molecule type" value="Genomic_DNA"/>
</dbReference>